<comment type="subcellular location">
    <subcellularLocation>
        <location evidence="1">Cell outer membrane</location>
    </subcellularLocation>
</comment>
<keyword evidence="3" id="KW-0732">Signal</keyword>
<evidence type="ECO:0000256" key="1">
    <source>
        <dbReference type="ARBA" id="ARBA00004442"/>
    </source>
</evidence>
<keyword evidence="4" id="KW-0472">Membrane</keyword>
<gene>
    <name evidence="6" type="ORF">JBF11_04350</name>
</gene>
<dbReference type="InterPro" id="IPR010583">
    <property type="entry name" value="MipA"/>
</dbReference>
<keyword evidence="5" id="KW-0998">Cell outer membrane</keyword>
<dbReference type="PANTHER" id="PTHR38776">
    <property type="entry name" value="MLTA-INTERACTING PROTEIN-RELATED"/>
    <property type="match status" value="1"/>
</dbReference>
<protein>
    <submittedName>
        <fullName evidence="6">MipA/OmpV family protein</fullName>
    </submittedName>
</protein>
<organism evidence="6 7">
    <name type="scientific">Taurinivorans muris</name>
    <dbReference type="NCBI Taxonomy" id="2787751"/>
    <lineage>
        <taxon>Bacteria</taxon>
        <taxon>Pseudomonadati</taxon>
        <taxon>Thermodesulfobacteriota</taxon>
        <taxon>Desulfovibrionia</taxon>
        <taxon>Desulfovibrionales</taxon>
        <taxon>Desulfovibrionaceae</taxon>
        <taxon>Taurinivorans</taxon>
    </lineage>
</organism>
<dbReference type="PANTHER" id="PTHR38776:SF1">
    <property type="entry name" value="MLTA-INTERACTING PROTEIN-RELATED"/>
    <property type="match status" value="1"/>
</dbReference>
<accession>A0ABY5Y2W7</accession>
<dbReference type="Pfam" id="PF06629">
    <property type="entry name" value="MipA"/>
    <property type="match status" value="1"/>
</dbReference>
<comment type="similarity">
    <text evidence="2">Belongs to the MipA/OmpV family.</text>
</comment>
<proteinExistence type="inferred from homology"/>
<reference evidence="6" key="1">
    <citation type="submission" date="2020-12" db="EMBL/GenBank/DDBJ databases">
        <title>Taurinivorans muris gen. nov., sp. nov., fundamental and realized metabolic niche of a ubiquitous sulfidogenic bacterium in the murine intestine.</title>
        <authorList>
            <person name="Ye H."/>
            <person name="Hanson B.T."/>
            <person name="Loy A."/>
        </authorList>
    </citation>
    <scope>NUCLEOTIDE SEQUENCE</scope>
    <source>
        <strain evidence="6">LT0009</strain>
    </source>
</reference>
<sequence length="252" mass="28562">MKKNIKNSIAFILGFVFIFGTIVPSFAADGGVGLVWIRSPYKGHDDYYIPFPSLQIESKYFFIRELKLGFYLYRDDTEENELTLGIMPGFTMFNPDKTTDYKLSFLDKRKMAADVYLQFVKRYRYGTIGAKAFMDALGNADGFGIDAFYKLPIFINEFTITPGAGLSYLSGDRTEYYYGISRAEALRSGLAAYHADYSITPYVSLEASLLTENGWNIFANAKYSFLSDEIKDSPMIDEEHELILSVGAMMSF</sequence>
<evidence type="ECO:0000256" key="2">
    <source>
        <dbReference type="ARBA" id="ARBA00005722"/>
    </source>
</evidence>
<dbReference type="EMBL" id="CP065938">
    <property type="protein sequence ID" value="UWX06544.1"/>
    <property type="molecule type" value="Genomic_DNA"/>
</dbReference>
<dbReference type="RefSeq" id="WP_334316156.1">
    <property type="nucleotide sequence ID" value="NZ_CP065938.1"/>
</dbReference>
<evidence type="ECO:0000256" key="4">
    <source>
        <dbReference type="ARBA" id="ARBA00023136"/>
    </source>
</evidence>
<keyword evidence="7" id="KW-1185">Reference proteome</keyword>
<dbReference type="Proteomes" id="UP001058120">
    <property type="component" value="Chromosome"/>
</dbReference>
<evidence type="ECO:0000256" key="3">
    <source>
        <dbReference type="ARBA" id="ARBA00022729"/>
    </source>
</evidence>
<evidence type="ECO:0000313" key="6">
    <source>
        <dbReference type="EMBL" id="UWX06544.1"/>
    </source>
</evidence>
<evidence type="ECO:0000313" key="7">
    <source>
        <dbReference type="Proteomes" id="UP001058120"/>
    </source>
</evidence>
<evidence type="ECO:0000256" key="5">
    <source>
        <dbReference type="ARBA" id="ARBA00023237"/>
    </source>
</evidence>
<name>A0ABY5Y2W7_9BACT</name>